<proteinExistence type="predicted"/>
<dbReference type="EMBL" id="CAJVQB010038836">
    <property type="protein sequence ID" value="CAG8826720.1"/>
    <property type="molecule type" value="Genomic_DNA"/>
</dbReference>
<gene>
    <name evidence="1" type="ORF">GMARGA_LOCUS29204</name>
</gene>
<organism evidence="1 2">
    <name type="scientific">Gigaspora margarita</name>
    <dbReference type="NCBI Taxonomy" id="4874"/>
    <lineage>
        <taxon>Eukaryota</taxon>
        <taxon>Fungi</taxon>
        <taxon>Fungi incertae sedis</taxon>
        <taxon>Mucoromycota</taxon>
        <taxon>Glomeromycotina</taxon>
        <taxon>Glomeromycetes</taxon>
        <taxon>Diversisporales</taxon>
        <taxon>Gigasporaceae</taxon>
        <taxon>Gigaspora</taxon>
    </lineage>
</organism>
<name>A0ABN7WC28_GIGMA</name>
<comment type="caution">
    <text evidence="1">The sequence shown here is derived from an EMBL/GenBank/DDBJ whole genome shotgun (WGS) entry which is preliminary data.</text>
</comment>
<feature type="non-terminal residue" evidence="1">
    <location>
        <position position="1"/>
    </location>
</feature>
<accession>A0ABN7WC28</accession>
<sequence>QRDKRKIAIEKLYIMAKHQKMLSEENKENIVLNNTYTLLTVEDPVEQEYNVLKEIPNPWNTLEVSTGHGVEKDSIENSELASIPTYTFQILDTMEIENTHSPKLEISPNTEQLRQEYREYNQNKRSCNANWGNEEHEDNTQDEHVVTNLTYDDDNAEMIIPEEENQIVVKEPADTMITEEDGDTENLNQAIPIKKGNNMDIVHDEIPTQVALQEHESEVLNQDMNYSKDEVGTVGHSDNPSSAGETTVEQRIQLIAETILEVQKENMGNMESE</sequence>
<reference evidence="1 2" key="1">
    <citation type="submission" date="2021-06" db="EMBL/GenBank/DDBJ databases">
        <authorList>
            <person name="Kallberg Y."/>
            <person name="Tangrot J."/>
            <person name="Rosling A."/>
        </authorList>
    </citation>
    <scope>NUCLEOTIDE SEQUENCE [LARGE SCALE GENOMIC DNA]</scope>
    <source>
        <strain evidence="1 2">120-4 pot B 10/14</strain>
    </source>
</reference>
<keyword evidence="2" id="KW-1185">Reference proteome</keyword>
<evidence type="ECO:0000313" key="1">
    <source>
        <dbReference type="EMBL" id="CAG8826720.1"/>
    </source>
</evidence>
<evidence type="ECO:0000313" key="2">
    <source>
        <dbReference type="Proteomes" id="UP000789901"/>
    </source>
</evidence>
<dbReference type="Proteomes" id="UP000789901">
    <property type="component" value="Unassembled WGS sequence"/>
</dbReference>
<protein>
    <submittedName>
        <fullName evidence="1">15461_t:CDS:1</fullName>
    </submittedName>
</protein>
<feature type="non-terminal residue" evidence="1">
    <location>
        <position position="273"/>
    </location>
</feature>